<gene>
    <name evidence="3" type="ORF">G5C51_27010</name>
</gene>
<dbReference type="SUPFAM" id="SSF56112">
    <property type="entry name" value="Protein kinase-like (PK-like)"/>
    <property type="match status" value="1"/>
</dbReference>
<protein>
    <submittedName>
        <fullName evidence="3">Aminoglycoside phosphotransferase family protein</fullName>
    </submittedName>
</protein>
<dbReference type="Proteomes" id="UP000481583">
    <property type="component" value="Unassembled WGS sequence"/>
</dbReference>
<evidence type="ECO:0000259" key="2">
    <source>
        <dbReference type="Pfam" id="PF01636"/>
    </source>
</evidence>
<dbReference type="InterPro" id="IPR011009">
    <property type="entry name" value="Kinase-like_dom_sf"/>
</dbReference>
<dbReference type="InterPro" id="IPR002575">
    <property type="entry name" value="Aminoglycoside_PTrfase"/>
</dbReference>
<dbReference type="PIRSF" id="PIRSF000707">
    <property type="entry name" value="Hygromycin-B_kinase"/>
    <property type="match status" value="1"/>
</dbReference>
<dbReference type="Pfam" id="PF01636">
    <property type="entry name" value="APH"/>
    <property type="match status" value="1"/>
</dbReference>
<dbReference type="PANTHER" id="PTHR21310">
    <property type="entry name" value="AMINOGLYCOSIDE PHOSPHOTRANSFERASE-RELATED-RELATED"/>
    <property type="match status" value="1"/>
</dbReference>
<dbReference type="RefSeq" id="WP_165240836.1">
    <property type="nucleotide sequence ID" value="NZ_JAAKZV010000148.1"/>
</dbReference>
<keyword evidence="3" id="KW-0808">Transferase</keyword>
<evidence type="ECO:0000256" key="1">
    <source>
        <dbReference type="SAM" id="MobiDB-lite"/>
    </source>
</evidence>
<keyword evidence="4" id="KW-1185">Reference proteome</keyword>
<sequence>MKTADAAQLVQAALGLAEPPVLRPVEEGGEHLTWWVGDAYVARFAPDPAATARQRREVALRNAVRKRMDAPVPESVGAGMWAPGCGFTVDVLLPGASAENRPLSAAGEAQLAALLRGLREFPAAEAAALGVPRAEPLRWDELTREAQAAWTRLQADPDALAGEDRPLARPDQPFPAPPAPSTSPPVLAHADLKGEHLLLHPDGTLSGVLDWTDAELADPARDIAGLAISVGSPAASRIAAAAGYDAATAARGMHLARCESVLRLDDRLRGTDPDSPLWLLRRQLLRAWR</sequence>
<accession>A0A6G4U618</accession>
<name>A0A6G4U618_9ACTN</name>
<evidence type="ECO:0000313" key="4">
    <source>
        <dbReference type="Proteomes" id="UP000481583"/>
    </source>
</evidence>
<feature type="region of interest" description="Disordered" evidence="1">
    <location>
        <begin position="161"/>
        <end position="187"/>
    </location>
</feature>
<reference evidence="3 4" key="1">
    <citation type="submission" date="2020-02" db="EMBL/GenBank/DDBJ databases">
        <title>Whole-genome analyses of novel actinobacteria.</title>
        <authorList>
            <person name="Sahin N."/>
        </authorList>
    </citation>
    <scope>NUCLEOTIDE SEQUENCE [LARGE SCALE GENOMIC DNA]</scope>
    <source>
        <strain evidence="3 4">A7024</strain>
    </source>
</reference>
<proteinExistence type="predicted"/>
<feature type="domain" description="Aminoglycoside phosphotransferase" evidence="2">
    <location>
        <begin position="22"/>
        <end position="245"/>
    </location>
</feature>
<dbReference type="Gene3D" id="3.90.1200.10">
    <property type="match status" value="1"/>
</dbReference>
<dbReference type="GO" id="GO:0016740">
    <property type="term" value="F:transferase activity"/>
    <property type="evidence" value="ECO:0007669"/>
    <property type="project" value="UniProtKB-KW"/>
</dbReference>
<dbReference type="Gene3D" id="3.30.200.20">
    <property type="entry name" value="Phosphorylase Kinase, domain 1"/>
    <property type="match status" value="1"/>
</dbReference>
<dbReference type="InterPro" id="IPR051678">
    <property type="entry name" value="AGP_Transferase"/>
</dbReference>
<comment type="caution">
    <text evidence="3">The sequence shown here is derived from an EMBL/GenBank/DDBJ whole genome shotgun (WGS) entry which is preliminary data.</text>
</comment>
<dbReference type="PANTHER" id="PTHR21310:SF15">
    <property type="entry name" value="AMINOGLYCOSIDE PHOSPHOTRANSFERASE DOMAIN-CONTAINING PROTEIN"/>
    <property type="match status" value="1"/>
</dbReference>
<organism evidence="3 4">
    <name type="scientific">Streptomyces coryli</name>
    <dbReference type="NCBI Taxonomy" id="1128680"/>
    <lineage>
        <taxon>Bacteria</taxon>
        <taxon>Bacillati</taxon>
        <taxon>Actinomycetota</taxon>
        <taxon>Actinomycetes</taxon>
        <taxon>Kitasatosporales</taxon>
        <taxon>Streptomycetaceae</taxon>
        <taxon>Streptomyces</taxon>
    </lineage>
</organism>
<evidence type="ECO:0000313" key="3">
    <source>
        <dbReference type="EMBL" id="NGN67543.1"/>
    </source>
</evidence>
<dbReference type="InterPro" id="IPR016259">
    <property type="entry name" value="Hygromycin-B_Kinase"/>
</dbReference>
<feature type="compositionally biased region" description="Pro residues" evidence="1">
    <location>
        <begin position="172"/>
        <end position="183"/>
    </location>
</feature>
<dbReference type="AlphaFoldDB" id="A0A6G4U618"/>
<dbReference type="EMBL" id="JAAKZV010000148">
    <property type="protein sequence ID" value="NGN67543.1"/>
    <property type="molecule type" value="Genomic_DNA"/>
</dbReference>